<evidence type="ECO:0000256" key="2">
    <source>
        <dbReference type="ARBA" id="ARBA00022475"/>
    </source>
</evidence>
<dbReference type="RefSeq" id="WP_024486477.1">
    <property type="nucleotide sequence ID" value="NZ_CAMFLQ010000017.1"/>
</dbReference>
<keyword evidence="3" id="KW-0812">Transmembrane</keyword>
<dbReference type="KEGG" id="sfw:WN53_23480"/>
<reference evidence="6" key="1">
    <citation type="submission" date="2019-05" db="EMBL/GenBank/DDBJ databases">
        <authorList>
            <consortium name="Pathogen Informatics"/>
        </authorList>
    </citation>
    <scope>NUCLEOTIDE SEQUENCE [LARGE SCALE GENOMIC DNA]</scope>
    <source>
        <strain evidence="6">NCTC12965</strain>
    </source>
</reference>
<keyword evidence="5" id="KW-0472">Membrane</keyword>
<dbReference type="Pfam" id="PF13974">
    <property type="entry name" value="YebO"/>
    <property type="match status" value="1"/>
</dbReference>
<organism evidence="6">
    <name type="scientific">Serratia fonticola</name>
    <dbReference type="NCBI Taxonomy" id="47917"/>
    <lineage>
        <taxon>Bacteria</taxon>
        <taxon>Pseudomonadati</taxon>
        <taxon>Pseudomonadota</taxon>
        <taxon>Gammaproteobacteria</taxon>
        <taxon>Enterobacterales</taxon>
        <taxon>Yersiniaceae</taxon>
        <taxon>Serratia</taxon>
    </lineage>
</organism>
<keyword evidence="2" id="KW-1003">Cell membrane</keyword>
<dbReference type="InterPro" id="IPR025594">
    <property type="entry name" value="YebO"/>
</dbReference>
<accession>A0A0F7D345</accession>
<dbReference type="GO" id="GO:0005886">
    <property type="term" value="C:plasma membrane"/>
    <property type="evidence" value="ECO:0007669"/>
    <property type="project" value="UniProtKB-SubCell"/>
</dbReference>
<evidence type="ECO:0000313" key="6">
    <source>
        <dbReference type="EMBL" id="VTR52968.1"/>
    </source>
</evidence>
<evidence type="ECO:0000256" key="1">
    <source>
        <dbReference type="ARBA" id="ARBA00004162"/>
    </source>
</evidence>
<gene>
    <name evidence="6" type="ORF">NCTC12965_06453</name>
</gene>
<name>A0A0F7D345_SERFO</name>
<proteinExistence type="predicted"/>
<keyword evidence="4" id="KW-1133">Transmembrane helix</keyword>
<sequence>MFDLASGPSGLISIAVMVLAVLLGLWVWFIVNRASVRANEQIQLLQEIAEQQRQQTALLKTLVQTARGDKASVDDYDDDLSPALSYKGFIPER</sequence>
<dbReference type="GeneID" id="30323145"/>
<protein>
    <submittedName>
        <fullName evidence="6">Uncharacterized protein</fullName>
    </submittedName>
</protein>
<evidence type="ECO:0000256" key="3">
    <source>
        <dbReference type="ARBA" id="ARBA00022692"/>
    </source>
</evidence>
<comment type="subcellular location">
    <subcellularLocation>
        <location evidence="1">Cell membrane</location>
        <topology evidence="1">Single-pass membrane protein</topology>
    </subcellularLocation>
</comment>
<dbReference type="AlphaFoldDB" id="A0A0F7D345"/>
<evidence type="ECO:0000256" key="5">
    <source>
        <dbReference type="ARBA" id="ARBA00023136"/>
    </source>
</evidence>
<evidence type="ECO:0000256" key="4">
    <source>
        <dbReference type="ARBA" id="ARBA00022989"/>
    </source>
</evidence>
<dbReference type="EMBL" id="CABEEZ010000127">
    <property type="protein sequence ID" value="VTR52968.1"/>
    <property type="molecule type" value="Genomic_DNA"/>
</dbReference>